<proteinExistence type="predicted"/>
<sequence length="404" mass="45301">MTIDLHGKRILVITSVYPTTPDGNHGAFIRETVLQLGSLGIQFTIFAPAYEGSQSHNLDDIQVYRFRYFFKRFENLVRDGAPTKLQKQPLYLLVALFYILFGAWQLFWLCRKEKPDLLHVNWPFPHGVIAYPASKLLGIPMFFSFHGAELLLAKKFSFVESILRWQTPKAKGVTANSSFTQSLIQKIYDGNVTVIPYGLTIEPKVPSPPQPGEVNRLLFVGRLDERKGLRYLLEALPLVLSKYPVRLRIVGKGILEDEIKEQCRELKLDEVVDFLGFVTKEELANEYASCHIFVLPAIVDSKGDTEGLGIVMIEALAHEKPVIASAVGGIVDVIQSGVTGILVSEKDPQALSQAIIELLADPVRAREMGERGLKDIQVRFGWSRLVLLWQESFAKALSKPLLDG</sequence>
<accession>A0AAW9PQG8</accession>
<keyword evidence="5" id="KW-1185">Reference proteome</keyword>
<feature type="domain" description="Glycosyltransferase subfamily 4-like N-terminal" evidence="3">
    <location>
        <begin position="28"/>
        <end position="199"/>
    </location>
</feature>
<dbReference type="InterPro" id="IPR001296">
    <property type="entry name" value="Glyco_trans_1"/>
</dbReference>
<name>A0AAW9PQG8_9CYAN</name>
<keyword evidence="1" id="KW-1133">Transmembrane helix</keyword>
<keyword evidence="1" id="KW-0812">Transmembrane</keyword>
<dbReference type="SUPFAM" id="SSF53756">
    <property type="entry name" value="UDP-Glycosyltransferase/glycogen phosphorylase"/>
    <property type="match status" value="1"/>
</dbReference>
<dbReference type="GO" id="GO:0016757">
    <property type="term" value="F:glycosyltransferase activity"/>
    <property type="evidence" value="ECO:0007669"/>
    <property type="project" value="UniProtKB-KW"/>
</dbReference>
<evidence type="ECO:0000313" key="4">
    <source>
        <dbReference type="EMBL" id="MEE3715557.1"/>
    </source>
</evidence>
<dbReference type="EMBL" id="JAZBJZ010000005">
    <property type="protein sequence ID" value="MEE3715557.1"/>
    <property type="molecule type" value="Genomic_DNA"/>
</dbReference>
<evidence type="ECO:0000256" key="1">
    <source>
        <dbReference type="SAM" id="Phobius"/>
    </source>
</evidence>
<dbReference type="AlphaFoldDB" id="A0AAW9PQG8"/>
<dbReference type="CDD" id="cd03801">
    <property type="entry name" value="GT4_PimA-like"/>
    <property type="match status" value="1"/>
</dbReference>
<dbReference type="InterPro" id="IPR028098">
    <property type="entry name" value="Glyco_trans_4-like_N"/>
</dbReference>
<organism evidence="4 5">
    <name type="scientific">Tumidithrix elongata BACA0141</name>
    <dbReference type="NCBI Taxonomy" id="2716417"/>
    <lineage>
        <taxon>Bacteria</taxon>
        <taxon>Bacillati</taxon>
        <taxon>Cyanobacteriota</taxon>
        <taxon>Cyanophyceae</taxon>
        <taxon>Pseudanabaenales</taxon>
        <taxon>Pseudanabaenaceae</taxon>
        <taxon>Tumidithrix</taxon>
        <taxon>Tumidithrix elongata</taxon>
    </lineage>
</organism>
<dbReference type="Proteomes" id="UP001333818">
    <property type="component" value="Unassembled WGS sequence"/>
</dbReference>
<protein>
    <submittedName>
        <fullName evidence="4">Glycosyltransferase family 4 protein</fullName>
        <ecNumber evidence="4">2.4.-.-</ecNumber>
    </submittedName>
</protein>
<keyword evidence="1" id="KW-0472">Membrane</keyword>
<dbReference type="PANTHER" id="PTHR45947">
    <property type="entry name" value="SULFOQUINOVOSYL TRANSFERASE SQD2"/>
    <property type="match status" value="1"/>
</dbReference>
<dbReference type="PANTHER" id="PTHR45947:SF3">
    <property type="entry name" value="SULFOQUINOVOSYL TRANSFERASE SQD2"/>
    <property type="match status" value="1"/>
</dbReference>
<comment type="caution">
    <text evidence="4">The sequence shown here is derived from an EMBL/GenBank/DDBJ whole genome shotgun (WGS) entry which is preliminary data.</text>
</comment>
<dbReference type="EC" id="2.4.-.-" evidence="4"/>
<feature type="transmembrane region" description="Helical" evidence="1">
    <location>
        <begin position="90"/>
        <end position="109"/>
    </location>
</feature>
<dbReference type="Gene3D" id="3.40.50.2000">
    <property type="entry name" value="Glycogen Phosphorylase B"/>
    <property type="match status" value="2"/>
</dbReference>
<keyword evidence="4" id="KW-0808">Transferase</keyword>
<dbReference type="RefSeq" id="WP_330481981.1">
    <property type="nucleotide sequence ID" value="NZ_JAZBJZ010000005.1"/>
</dbReference>
<gene>
    <name evidence="4" type="ORF">V2H45_02225</name>
</gene>
<dbReference type="Pfam" id="PF13439">
    <property type="entry name" value="Glyco_transf_4"/>
    <property type="match status" value="1"/>
</dbReference>
<dbReference type="InterPro" id="IPR050194">
    <property type="entry name" value="Glycosyltransferase_grp1"/>
</dbReference>
<feature type="domain" description="Glycosyl transferase family 1" evidence="2">
    <location>
        <begin position="209"/>
        <end position="373"/>
    </location>
</feature>
<evidence type="ECO:0000259" key="2">
    <source>
        <dbReference type="Pfam" id="PF00534"/>
    </source>
</evidence>
<keyword evidence="4" id="KW-0328">Glycosyltransferase</keyword>
<evidence type="ECO:0000313" key="5">
    <source>
        <dbReference type="Proteomes" id="UP001333818"/>
    </source>
</evidence>
<dbReference type="Pfam" id="PF00534">
    <property type="entry name" value="Glycos_transf_1"/>
    <property type="match status" value="1"/>
</dbReference>
<evidence type="ECO:0000259" key="3">
    <source>
        <dbReference type="Pfam" id="PF13439"/>
    </source>
</evidence>
<reference evidence="4" key="1">
    <citation type="submission" date="2024-01" db="EMBL/GenBank/DDBJ databases">
        <title>Bank of Algae and Cyanobacteria of the Azores (BACA) strain genomes.</title>
        <authorList>
            <person name="Luz R."/>
            <person name="Cordeiro R."/>
            <person name="Fonseca A."/>
            <person name="Goncalves V."/>
        </authorList>
    </citation>
    <scope>NUCLEOTIDE SEQUENCE</scope>
    <source>
        <strain evidence="4">BACA0141</strain>
    </source>
</reference>